<gene>
    <name evidence="2" type="ORF">KEM09_08165</name>
</gene>
<name>A0ABS5K8P3_9BACT</name>
<comment type="caution">
    <text evidence="2">The sequence shown here is derived from an EMBL/GenBank/DDBJ whole genome shotgun (WGS) entry which is preliminary data.</text>
</comment>
<evidence type="ECO:0000313" key="2">
    <source>
        <dbReference type="EMBL" id="MBS2211371.1"/>
    </source>
</evidence>
<keyword evidence="3" id="KW-1185">Reference proteome</keyword>
<feature type="transmembrane region" description="Helical" evidence="1">
    <location>
        <begin position="175"/>
        <end position="198"/>
    </location>
</feature>
<accession>A0ABS5K8P3</accession>
<keyword evidence="1" id="KW-0812">Transmembrane</keyword>
<dbReference type="EMBL" id="JAGUCN010000007">
    <property type="protein sequence ID" value="MBS2211371.1"/>
    <property type="molecule type" value="Genomic_DNA"/>
</dbReference>
<dbReference type="InterPro" id="IPR005642">
    <property type="entry name" value="LysO"/>
</dbReference>
<feature type="transmembrane region" description="Helical" evidence="1">
    <location>
        <begin position="95"/>
        <end position="113"/>
    </location>
</feature>
<dbReference type="Pfam" id="PF03956">
    <property type="entry name" value="Lys_export"/>
    <property type="match status" value="1"/>
</dbReference>
<sequence length="201" mass="21511">MKGSLIILAFFAVGLLGGIYGLFPDWLLNEDLTTYALFVLMFLVGISIGSDKNAFYILRKLNFKVVLVPLTVIIGSLLGTAIISLMLADIDIKEATAVGAGFGYYSLSSIFISQLHSQELGVIALLSNIFREIITLLGVPILVKYFGKLAGIATGGATAMDTTLPVIVKFTGKEYGIIAIFSGIILTILVPILVTVILEFS</sequence>
<dbReference type="RefSeq" id="WP_212227485.1">
    <property type="nucleotide sequence ID" value="NZ_JAGUCN010000007.1"/>
</dbReference>
<proteinExistence type="predicted"/>
<dbReference type="PANTHER" id="PTHR35804">
    <property type="entry name" value="LYSINE EXPORTER LYSO"/>
    <property type="match status" value="1"/>
</dbReference>
<dbReference type="Proteomes" id="UP000721861">
    <property type="component" value="Unassembled WGS sequence"/>
</dbReference>
<evidence type="ECO:0000313" key="3">
    <source>
        <dbReference type="Proteomes" id="UP000721861"/>
    </source>
</evidence>
<feature type="transmembrane region" description="Helical" evidence="1">
    <location>
        <begin position="61"/>
        <end position="83"/>
    </location>
</feature>
<reference evidence="2 3" key="1">
    <citation type="journal article" date="2014" name="Int. J. Syst. Evol. Microbiol.">
        <title>Carboxylicivirga gen. nov. in the family Marinilabiliaceae with two novel species, Carboxylicivirga mesophila sp. nov. and Carboxylicivirga taeanensis sp. nov., and reclassification of Cytophaga fermentans as Saccharicrinis fermentans gen. nov., comb. nov.</title>
        <authorList>
            <person name="Yang S.H."/>
            <person name="Seo H.S."/>
            <person name="Woo J.H."/>
            <person name="Oh H.M."/>
            <person name="Jang H."/>
            <person name="Lee J.H."/>
            <person name="Kim S.J."/>
            <person name="Kwon K.K."/>
        </authorList>
    </citation>
    <scope>NUCLEOTIDE SEQUENCE [LARGE SCALE GENOMIC DNA]</scope>
    <source>
        <strain evidence="2 3">JCM 18290</strain>
    </source>
</reference>
<evidence type="ECO:0000256" key="1">
    <source>
        <dbReference type="SAM" id="Phobius"/>
    </source>
</evidence>
<dbReference type="PANTHER" id="PTHR35804:SF1">
    <property type="entry name" value="LYSINE EXPORTER LYSO"/>
    <property type="match status" value="1"/>
</dbReference>
<keyword evidence="1" id="KW-0472">Membrane</keyword>
<feature type="transmembrane region" description="Helical" evidence="1">
    <location>
        <begin position="32"/>
        <end position="49"/>
    </location>
</feature>
<keyword evidence="1" id="KW-1133">Transmembrane helix</keyword>
<protein>
    <submittedName>
        <fullName evidence="2">Lysine exporter LysO family protein</fullName>
    </submittedName>
</protein>
<organism evidence="2 3">
    <name type="scientific">Carboxylicivirga mesophila</name>
    <dbReference type="NCBI Taxonomy" id="1166478"/>
    <lineage>
        <taxon>Bacteria</taxon>
        <taxon>Pseudomonadati</taxon>
        <taxon>Bacteroidota</taxon>
        <taxon>Bacteroidia</taxon>
        <taxon>Marinilabiliales</taxon>
        <taxon>Marinilabiliaceae</taxon>
        <taxon>Carboxylicivirga</taxon>
    </lineage>
</organism>